<organism evidence="1 2">
    <name type="scientific">Acinetobacter gyllenbergii CIP 110306 = MTCC 11365</name>
    <dbReference type="NCBI Taxonomy" id="1217657"/>
    <lineage>
        <taxon>Bacteria</taxon>
        <taxon>Pseudomonadati</taxon>
        <taxon>Pseudomonadota</taxon>
        <taxon>Gammaproteobacteria</taxon>
        <taxon>Moraxellales</taxon>
        <taxon>Moraxellaceae</taxon>
        <taxon>Acinetobacter</taxon>
    </lineage>
</organism>
<evidence type="ECO:0000313" key="2">
    <source>
        <dbReference type="Proteomes" id="UP000014523"/>
    </source>
</evidence>
<reference evidence="1 2" key="1">
    <citation type="submission" date="2013-06" db="EMBL/GenBank/DDBJ databases">
        <title>The Genome Sequence of Acinetobacter gyllenbergii CIP 110306.</title>
        <authorList>
            <consortium name="The Broad Institute Genome Sequencing Platform"/>
            <consortium name="The Broad Institute Genome Sequencing Center for Infectious Disease"/>
            <person name="Cerqueira G."/>
            <person name="Feldgarden M."/>
            <person name="Courvalin P."/>
            <person name="Perichon B."/>
            <person name="Grillot-Courvalin C."/>
            <person name="Clermont D."/>
            <person name="Rocha E."/>
            <person name="Yoon E.-J."/>
            <person name="Nemec A."/>
            <person name="Young S.K."/>
            <person name="Zeng Q."/>
            <person name="Gargeya S."/>
            <person name="Fitzgerald M."/>
            <person name="Abouelleil A."/>
            <person name="Alvarado L."/>
            <person name="Berlin A.M."/>
            <person name="Chapman S.B."/>
            <person name="Dewar J."/>
            <person name="Goldberg J."/>
            <person name="Griggs A."/>
            <person name="Gujja S."/>
            <person name="Hansen M."/>
            <person name="Howarth C."/>
            <person name="Imamovic A."/>
            <person name="Larimer J."/>
            <person name="McCowan C."/>
            <person name="Murphy C."/>
            <person name="Pearson M."/>
            <person name="Priest M."/>
            <person name="Roberts A."/>
            <person name="Saif S."/>
            <person name="Shea T."/>
            <person name="Sykes S."/>
            <person name="Wortman J."/>
            <person name="Nusbaum C."/>
            <person name="Birren B."/>
        </authorList>
    </citation>
    <scope>NUCLEOTIDE SEQUENCE [LARGE SCALE GENOMIC DNA]</scope>
    <source>
        <strain evidence="1 2">CIP 110306</strain>
    </source>
</reference>
<keyword evidence="2" id="KW-1185">Reference proteome</keyword>
<proteinExistence type="predicted"/>
<accession>A0A829HJ04</accession>
<sequence>MVSHVTMFVLLKLASKETIRGRVLRSIGFPKCYFLEIDQLKTTSMAGTQ</sequence>
<dbReference type="AlphaFoldDB" id="A0A829HJ04"/>
<comment type="caution">
    <text evidence="1">The sequence shown here is derived from an EMBL/GenBank/DDBJ whole genome shotgun (WGS) entry which is preliminary data.</text>
</comment>
<name>A0A829HJ04_9GAMM</name>
<dbReference type="EMBL" id="ATGG01000011">
    <property type="protein sequence ID" value="EPF88039.1"/>
    <property type="molecule type" value="Genomic_DNA"/>
</dbReference>
<dbReference type="Proteomes" id="UP000014523">
    <property type="component" value="Unassembled WGS sequence"/>
</dbReference>
<protein>
    <submittedName>
        <fullName evidence="1">Uncharacterized protein</fullName>
    </submittedName>
</protein>
<gene>
    <name evidence="1" type="ORF">F957_01326</name>
</gene>
<evidence type="ECO:0000313" key="1">
    <source>
        <dbReference type="EMBL" id="EPF88039.1"/>
    </source>
</evidence>